<evidence type="ECO:0000313" key="1">
    <source>
        <dbReference type="EMBL" id="EEH52912.1"/>
    </source>
</evidence>
<dbReference type="EMBL" id="GG663747">
    <property type="protein sequence ID" value="EEH52912.1"/>
    <property type="molecule type" value="Genomic_DNA"/>
</dbReference>
<proteinExistence type="predicted"/>
<organism evidence="2">
    <name type="scientific">Micromonas pusilla (strain CCMP1545)</name>
    <name type="common">Picoplanktonic green alga</name>
    <dbReference type="NCBI Taxonomy" id="564608"/>
    <lineage>
        <taxon>Eukaryota</taxon>
        <taxon>Viridiplantae</taxon>
        <taxon>Chlorophyta</taxon>
        <taxon>Mamiellophyceae</taxon>
        <taxon>Mamiellales</taxon>
        <taxon>Mamiellaceae</taxon>
        <taxon>Micromonas</taxon>
    </lineage>
</organism>
<dbReference type="RefSeq" id="XP_003062973.1">
    <property type="nucleotide sequence ID" value="XM_003062927.1"/>
</dbReference>
<gene>
    <name evidence="1" type="ORF">MICPUCDRAFT_52496</name>
</gene>
<dbReference type="Proteomes" id="UP000001876">
    <property type="component" value="Unassembled WGS sequence"/>
</dbReference>
<dbReference type="OrthoDB" id="425081at2759"/>
<accession>C1N4B9</accession>
<dbReference type="AlphaFoldDB" id="C1N4B9"/>
<dbReference type="GeneID" id="9688413"/>
<name>C1N4B9_MICPC</name>
<keyword evidence="2" id="KW-1185">Reference proteome</keyword>
<evidence type="ECO:0000313" key="2">
    <source>
        <dbReference type="Proteomes" id="UP000001876"/>
    </source>
</evidence>
<dbReference type="eggNOG" id="ENOG502STCE">
    <property type="taxonomic scope" value="Eukaryota"/>
</dbReference>
<dbReference type="KEGG" id="mpp:MICPUCDRAFT_52496"/>
<protein>
    <submittedName>
        <fullName evidence="1">Predicted protein</fullName>
    </submittedName>
</protein>
<reference evidence="1 2" key="1">
    <citation type="journal article" date="2009" name="Science">
        <title>Green evolution and dynamic adaptations revealed by genomes of the marine picoeukaryotes Micromonas.</title>
        <authorList>
            <person name="Worden A.Z."/>
            <person name="Lee J.H."/>
            <person name="Mock T."/>
            <person name="Rouze P."/>
            <person name="Simmons M.P."/>
            <person name="Aerts A.L."/>
            <person name="Allen A.E."/>
            <person name="Cuvelier M.L."/>
            <person name="Derelle E."/>
            <person name="Everett M.V."/>
            <person name="Foulon E."/>
            <person name="Grimwood J."/>
            <person name="Gundlach H."/>
            <person name="Henrissat B."/>
            <person name="Napoli C."/>
            <person name="McDonald S.M."/>
            <person name="Parker M.S."/>
            <person name="Rombauts S."/>
            <person name="Salamov A."/>
            <person name="Von Dassow P."/>
            <person name="Badger J.H."/>
            <person name="Coutinho P.M."/>
            <person name="Demir E."/>
            <person name="Dubchak I."/>
            <person name="Gentemann C."/>
            <person name="Eikrem W."/>
            <person name="Gready J.E."/>
            <person name="John U."/>
            <person name="Lanier W."/>
            <person name="Lindquist E.A."/>
            <person name="Lucas S."/>
            <person name="Mayer K.F."/>
            <person name="Moreau H."/>
            <person name="Not F."/>
            <person name="Otillar R."/>
            <person name="Panaud O."/>
            <person name="Pangilinan J."/>
            <person name="Paulsen I."/>
            <person name="Piegu B."/>
            <person name="Poliakov A."/>
            <person name="Robbens S."/>
            <person name="Schmutz J."/>
            <person name="Toulza E."/>
            <person name="Wyss T."/>
            <person name="Zelensky A."/>
            <person name="Zhou K."/>
            <person name="Armbrust E.V."/>
            <person name="Bhattacharya D."/>
            <person name="Goodenough U.W."/>
            <person name="Van de Peer Y."/>
            <person name="Grigoriev I.V."/>
        </authorList>
    </citation>
    <scope>NUCLEOTIDE SEQUENCE [LARGE SCALE GENOMIC DNA]</scope>
    <source>
        <strain evidence="1 2">CCMP1545</strain>
    </source>
</reference>
<sequence length="281" mass="29652">MTSSSSSPPPPPVERELESVVVLDAVVARAGVDDAAPGAASADAERPPPSPPIFSAPHGVFLHRASALKVPEEWTSFLAEEFARACDGVAIAWSKDERVRSRAARDAVPGRIDPNCCDPASDASHPFGVLLRRHAAAHPGALHVDVHGRRDPEGDALVDIGRGDVDVGTGALRGASDDERSRAFAERVRRAVSRRLRAFLATTWGGDGDGDGFEVNDDPVLAGARADGMHTMSQRGVELGLVSVQLELSLRLRNALRADGDATRGFAHAVLAAWEECRSGG</sequence>